<keyword evidence="4" id="KW-0677">Repeat</keyword>
<keyword evidence="5 12" id="KW-0176">Collagen</keyword>
<dbReference type="AlphaFoldDB" id="A0A7J8C1A6"/>
<evidence type="ECO:0000256" key="5">
    <source>
        <dbReference type="ARBA" id="ARBA00023119"/>
    </source>
</evidence>
<evidence type="ECO:0000256" key="7">
    <source>
        <dbReference type="ARBA" id="ARBA00023278"/>
    </source>
</evidence>
<dbReference type="InterPro" id="IPR050525">
    <property type="entry name" value="ECM_Assembly_Org"/>
</dbReference>
<dbReference type="InterPro" id="IPR048287">
    <property type="entry name" value="TSPN-like_N"/>
</dbReference>
<dbReference type="InterPro" id="IPR002035">
    <property type="entry name" value="VWF_A"/>
</dbReference>
<dbReference type="Proteomes" id="UP000593571">
    <property type="component" value="Unassembled WGS sequence"/>
</dbReference>
<dbReference type="Gene3D" id="3.40.50.410">
    <property type="entry name" value="von Willebrand factor, type A domain"/>
    <property type="match status" value="1"/>
</dbReference>
<accession>A0A7J8C1A6</accession>
<dbReference type="PROSITE" id="PS50234">
    <property type="entry name" value="VWFA"/>
    <property type="match status" value="1"/>
</dbReference>
<dbReference type="Gene3D" id="2.60.120.200">
    <property type="match status" value="1"/>
</dbReference>
<evidence type="ECO:0000256" key="1">
    <source>
        <dbReference type="ARBA" id="ARBA00004613"/>
    </source>
</evidence>
<dbReference type="SUPFAM" id="SSF49899">
    <property type="entry name" value="Concanavalin A-like lectins/glucanases"/>
    <property type="match status" value="1"/>
</dbReference>
<dbReference type="SMART" id="SM00210">
    <property type="entry name" value="TSPN"/>
    <property type="match status" value="1"/>
</dbReference>
<name>A0A7J8C1A6_ROUAE</name>
<evidence type="ECO:0000256" key="6">
    <source>
        <dbReference type="ARBA" id="ARBA00023180"/>
    </source>
</evidence>
<dbReference type="FunFam" id="3.40.50.410:FF:000004">
    <property type="entry name" value="collagen alpha-6(VI) chain"/>
    <property type="match status" value="1"/>
</dbReference>
<dbReference type="InterPro" id="IPR013320">
    <property type="entry name" value="ConA-like_dom_sf"/>
</dbReference>
<comment type="caution">
    <text evidence="12">The sequence shown here is derived from an EMBL/GenBank/DDBJ whole genome shotgun (WGS) entry which is preliminary data.</text>
</comment>
<evidence type="ECO:0000256" key="3">
    <source>
        <dbReference type="ARBA" id="ARBA00022729"/>
    </source>
</evidence>
<feature type="domain" description="VWFA" evidence="11">
    <location>
        <begin position="47"/>
        <end position="222"/>
    </location>
</feature>
<evidence type="ECO:0000256" key="9">
    <source>
        <dbReference type="SAM" id="MobiDB-lite"/>
    </source>
</evidence>
<dbReference type="Pfam" id="PF00092">
    <property type="entry name" value="VWA"/>
    <property type="match status" value="1"/>
</dbReference>
<dbReference type="PANTHER" id="PTHR24020:SF87">
    <property type="entry name" value="COLLAGEN ALPHA-1(VI) CHAIN-LIKE"/>
    <property type="match status" value="1"/>
</dbReference>
<evidence type="ECO:0000313" key="13">
    <source>
        <dbReference type="Proteomes" id="UP000593571"/>
    </source>
</evidence>
<evidence type="ECO:0000256" key="8">
    <source>
        <dbReference type="ARBA" id="ARBA00049648"/>
    </source>
</evidence>
<dbReference type="GO" id="GO:0005576">
    <property type="term" value="C:extracellular region"/>
    <property type="evidence" value="ECO:0007669"/>
    <property type="project" value="UniProtKB-SubCell"/>
</dbReference>
<feature type="region of interest" description="Disordered" evidence="9">
    <location>
        <begin position="448"/>
        <end position="475"/>
    </location>
</feature>
<evidence type="ECO:0000313" key="12">
    <source>
        <dbReference type="EMBL" id="KAF6404609.1"/>
    </source>
</evidence>
<reference evidence="12 13" key="1">
    <citation type="journal article" date="2020" name="Nature">
        <title>Six reference-quality genomes reveal evolution of bat adaptations.</title>
        <authorList>
            <person name="Jebb D."/>
            <person name="Huang Z."/>
            <person name="Pippel M."/>
            <person name="Hughes G.M."/>
            <person name="Lavrichenko K."/>
            <person name="Devanna P."/>
            <person name="Winkler S."/>
            <person name="Jermiin L.S."/>
            <person name="Skirmuntt E.C."/>
            <person name="Katzourakis A."/>
            <person name="Burkitt-Gray L."/>
            <person name="Ray D.A."/>
            <person name="Sullivan K.A.M."/>
            <person name="Roscito J.G."/>
            <person name="Kirilenko B.M."/>
            <person name="Davalos L.M."/>
            <person name="Corthals A.P."/>
            <person name="Power M.L."/>
            <person name="Jones G."/>
            <person name="Ransome R.D."/>
            <person name="Dechmann D.K.N."/>
            <person name="Locatelli A.G."/>
            <person name="Puechmaille S.J."/>
            <person name="Fedrigo O."/>
            <person name="Jarvis E.D."/>
            <person name="Hiller M."/>
            <person name="Vernes S.C."/>
            <person name="Myers E.W."/>
            <person name="Teeling E.C."/>
        </authorList>
    </citation>
    <scope>NUCLEOTIDE SEQUENCE [LARGE SCALE GENOMIC DNA]</scope>
    <source>
        <strain evidence="12">MRouAeg1</strain>
        <tissue evidence="12">Muscle</tissue>
    </source>
</reference>
<keyword evidence="2" id="KW-0964">Secreted</keyword>
<evidence type="ECO:0000256" key="10">
    <source>
        <dbReference type="SAM" id="SignalP"/>
    </source>
</evidence>
<keyword evidence="6" id="KW-0325">Glycoprotein</keyword>
<keyword evidence="7" id="KW-0379">Hydroxylation</keyword>
<sequence length="514" mass="56290">MPVPQHESTTAGLRGNPAACLLCVLLLWSGHGGGQAQRAGCKSVHYDLVFLLDTSSSVGKEDFEKVQQWVANLVDTFQVGPAHTRVGVVRYSDRPTTAFELGRFDSREAVKAAAGTLTYHGGHTNTGDALRYITRHSFSRQAGGRPGDRAFKQVAILLTDGRSQDLVLEAAAAARRAGIRIFAVGVGEALREELEEIASEPTSAHVFHVSDFDAIDKIRGQLRRRLCENVLCPSVRVAGDRFKHTGGGTKEITGFDLMDLFRVKEILGRRENGAQSSYVRMGSFPVVQRTEDVFPQGLPDEYAFVTTFRFRKSSRKEDWYLWQVIDPHGIPQVSIRLDGENRAVEYNAVGAIEAAVRAVFRGPRVSDLFDRDWHKLALSVQAPNVSLYIDCMLVQTLPIGERENIDIRGKAVIGKRLHDSVPIDVSARPAARALGATPPLARARRALGPSSPWPGLAGPLTRLPRRSPKSPACSPSLTLAHSLTHSAIQPVIYRVCVWPPLCGRHRASTGDVAH</sequence>
<proteinExistence type="inferred from homology"/>
<keyword evidence="13" id="KW-1185">Reference proteome</keyword>
<protein>
    <submittedName>
        <fullName evidence="12">Collagen type XXII alpha 1 chain</fullName>
    </submittedName>
</protein>
<evidence type="ECO:0000256" key="4">
    <source>
        <dbReference type="ARBA" id="ARBA00022737"/>
    </source>
</evidence>
<keyword evidence="3 10" id="KW-0732">Signal</keyword>
<feature type="signal peptide" evidence="10">
    <location>
        <begin position="1"/>
        <end position="36"/>
    </location>
</feature>
<gene>
    <name evidence="12" type="ORF">HJG63_003146</name>
</gene>
<comment type="similarity">
    <text evidence="8">Belongs to the fibril-associated collagens with interrupted helices (FACIT) family.</text>
</comment>
<dbReference type="SMART" id="SM00327">
    <property type="entry name" value="VWA"/>
    <property type="match status" value="1"/>
</dbReference>
<dbReference type="SUPFAM" id="SSF53300">
    <property type="entry name" value="vWA-like"/>
    <property type="match status" value="1"/>
</dbReference>
<evidence type="ECO:0000259" key="11">
    <source>
        <dbReference type="PROSITE" id="PS50234"/>
    </source>
</evidence>
<dbReference type="PANTHER" id="PTHR24020">
    <property type="entry name" value="COLLAGEN ALPHA"/>
    <property type="match status" value="1"/>
</dbReference>
<dbReference type="PRINTS" id="PR00453">
    <property type="entry name" value="VWFADOMAIN"/>
</dbReference>
<feature type="chain" id="PRO_5029457238" evidence="10">
    <location>
        <begin position="37"/>
        <end position="514"/>
    </location>
</feature>
<comment type="subcellular location">
    <subcellularLocation>
        <location evidence="1">Secreted</location>
    </subcellularLocation>
</comment>
<organism evidence="12 13">
    <name type="scientific">Rousettus aegyptiacus</name>
    <name type="common">Egyptian fruit bat</name>
    <name type="synonym">Pteropus aegyptiacus</name>
    <dbReference type="NCBI Taxonomy" id="9407"/>
    <lineage>
        <taxon>Eukaryota</taxon>
        <taxon>Metazoa</taxon>
        <taxon>Chordata</taxon>
        <taxon>Craniata</taxon>
        <taxon>Vertebrata</taxon>
        <taxon>Euteleostomi</taxon>
        <taxon>Mammalia</taxon>
        <taxon>Eutheria</taxon>
        <taxon>Laurasiatheria</taxon>
        <taxon>Chiroptera</taxon>
        <taxon>Yinpterochiroptera</taxon>
        <taxon>Pteropodoidea</taxon>
        <taxon>Pteropodidae</taxon>
        <taxon>Rousettinae</taxon>
        <taxon>Rousettus</taxon>
    </lineage>
</organism>
<dbReference type="GO" id="GO:0005581">
    <property type="term" value="C:collagen trimer"/>
    <property type="evidence" value="ECO:0007669"/>
    <property type="project" value="UniProtKB-KW"/>
</dbReference>
<dbReference type="EMBL" id="JACASE010000015">
    <property type="protein sequence ID" value="KAF6404609.1"/>
    <property type="molecule type" value="Genomic_DNA"/>
</dbReference>
<evidence type="ECO:0000256" key="2">
    <source>
        <dbReference type="ARBA" id="ARBA00022525"/>
    </source>
</evidence>
<dbReference type="InterPro" id="IPR036465">
    <property type="entry name" value="vWFA_dom_sf"/>
</dbReference>